<dbReference type="AlphaFoldDB" id="A0AA35Q730"/>
<evidence type="ECO:0000313" key="3">
    <source>
        <dbReference type="Proteomes" id="UP001160390"/>
    </source>
</evidence>
<reference evidence="2" key="1">
    <citation type="submission" date="2023-01" db="EMBL/GenBank/DDBJ databases">
        <authorList>
            <person name="Piombo E."/>
        </authorList>
    </citation>
    <scope>NUCLEOTIDE SEQUENCE</scope>
</reference>
<proteinExistence type="predicted"/>
<sequence>MSPPVSNDLTSVANFTGNGLVPYNATQGLAQRLVQAQDQSLLVQQAYAPGLIQGQSNELSSQPGNQRTRPVSTNPPDKSWQDAPRLPRGSQARARGATPKKASTPLTTKLEGSLGQQHDRWSENLTKAWSELRQAQLWDGQGYVSSIFAVFVPLTVARLPGMDILNGLAELTLEKAGGLEDIRLQSKQLERSCVEICVQVAKGKENRTNLPSLR</sequence>
<feature type="compositionally biased region" description="Polar residues" evidence="1">
    <location>
        <begin position="55"/>
        <end position="76"/>
    </location>
</feature>
<feature type="region of interest" description="Disordered" evidence="1">
    <location>
        <begin position="55"/>
        <end position="117"/>
    </location>
</feature>
<evidence type="ECO:0000256" key="1">
    <source>
        <dbReference type="SAM" id="MobiDB-lite"/>
    </source>
</evidence>
<dbReference type="Proteomes" id="UP001160390">
    <property type="component" value="Unassembled WGS sequence"/>
</dbReference>
<feature type="non-terminal residue" evidence="2">
    <location>
        <position position="214"/>
    </location>
</feature>
<name>A0AA35Q730_9HYPO</name>
<accession>A0AA35Q730</accession>
<dbReference type="EMBL" id="CABFNP030001245">
    <property type="protein sequence ID" value="CAI6094142.1"/>
    <property type="molecule type" value="Genomic_DNA"/>
</dbReference>
<protein>
    <submittedName>
        <fullName evidence="2">Uncharacterized protein</fullName>
    </submittedName>
</protein>
<evidence type="ECO:0000313" key="2">
    <source>
        <dbReference type="EMBL" id="CAI6094142.1"/>
    </source>
</evidence>
<comment type="caution">
    <text evidence="2">The sequence shown here is derived from an EMBL/GenBank/DDBJ whole genome shotgun (WGS) entry which is preliminary data.</text>
</comment>
<keyword evidence="3" id="KW-1185">Reference proteome</keyword>
<gene>
    <name evidence="2" type="ORF">CCHLO57077_00000326</name>
</gene>
<organism evidence="2 3">
    <name type="scientific">Clonostachys chloroleuca</name>
    <dbReference type="NCBI Taxonomy" id="1926264"/>
    <lineage>
        <taxon>Eukaryota</taxon>
        <taxon>Fungi</taxon>
        <taxon>Dikarya</taxon>
        <taxon>Ascomycota</taxon>
        <taxon>Pezizomycotina</taxon>
        <taxon>Sordariomycetes</taxon>
        <taxon>Hypocreomycetidae</taxon>
        <taxon>Hypocreales</taxon>
        <taxon>Bionectriaceae</taxon>
        <taxon>Clonostachys</taxon>
    </lineage>
</organism>